<feature type="compositionally biased region" description="Low complexity" evidence="1">
    <location>
        <begin position="42"/>
        <end position="80"/>
    </location>
</feature>
<evidence type="ECO:0000313" key="4">
    <source>
        <dbReference type="Proteomes" id="UP000433223"/>
    </source>
</evidence>
<evidence type="ECO:0008006" key="5">
    <source>
        <dbReference type="Google" id="ProtNLM"/>
    </source>
</evidence>
<dbReference type="Proteomes" id="UP000433223">
    <property type="component" value="Chromosome"/>
</dbReference>
<evidence type="ECO:0000256" key="1">
    <source>
        <dbReference type="SAM" id="MobiDB-lite"/>
    </source>
</evidence>
<keyword evidence="4" id="KW-1185">Reference proteome</keyword>
<protein>
    <recommendedName>
        <fullName evidence="5">DUF3642 domain-containing protein</fullName>
    </recommendedName>
</protein>
<evidence type="ECO:0000256" key="2">
    <source>
        <dbReference type="SAM" id="SignalP"/>
    </source>
</evidence>
<dbReference type="InterPro" id="IPR027279">
    <property type="entry name" value="D_amino_pept/lipop_sf"/>
</dbReference>
<name>A0AAE6UZ01_9STRE</name>
<accession>A0AAE6UZ01</accession>
<feature type="region of interest" description="Disordered" evidence="1">
    <location>
        <begin position="38"/>
        <end position="80"/>
    </location>
</feature>
<sequence length="162" mass="17209">MQSVKNGGLIMKKLLKLMGLLLLTIFLGACQAQNAATPSNQTAATSSSVSESSSSSTTSASNQTTPSSSYSSSDISNAAPSTVLDGTYVLERFDEVKTLTIKDGTGQLETKEYDGEIDIDPVKVNADKQIILIGDDIKTYQLDGNQLTLTEGDGDQDIYTKQ</sequence>
<dbReference type="Gene3D" id="2.40.128.50">
    <property type="match status" value="1"/>
</dbReference>
<feature type="signal peptide" evidence="2">
    <location>
        <begin position="1"/>
        <end position="32"/>
    </location>
</feature>
<keyword evidence="2" id="KW-0732">Signal</keyword>
<dbReference type="PROSITE" id="PS51257">
    <property type="entry name" value="PROKAR_LIPOPROTEIN"/>
    <property type="match status" value="1"/>
</dbReference>
<proteinExistence type="predicted"/>
<dbReference type="EMBL" id="CP046875">
    <property type="protein sequence ID" value="QGZ27914.1"/>
    <property type="molecule type" value="Genomic_DNA"/>
</dbReference>
<gene>
    <name evidence="3" type="ORF">GP482_06980</name>
</gene>
<organism evidence="3 4">
    <name type="scientific">Streptococcus ruminicola</name>
    <dbReference type="NCBI Taxonomy" id="2686210"/>
    <lineage>
        <taxon>Bacteria</taxon>
        <taxon>Bacillati</taxon>
        <taxon>Bacillota</taxon>
        <taxon>Bacilli</taxon>
        <taxon>Lactobacillales</taxon>
        <taxon>Streptococcaceae</taxon>
        <taxon>Streptococcus</taxon>
    </lineage>
</organism>
<evidence type="ECO:0000313" key="3">
    <source>
        <dbReference type="EMBL" id="QGZ27914.1"/>
    </source>
</evidence>
<reference evidence="3 4" key="1">
    <citation type="submission" date="2019-12" db="EMBL/GenBank/DDBJ databases">
        <title>Complete genome sequence of Streptococcus lutetiensis CNU 77-61 isolated from Capra aegagrus hircus.</title>
        <authorList>
            <person name="Park S.Y."/>
            <person name="Kim J.H."/>
            <person name="Seo S.W."/>
        </authorList>
    </citation>
    <scope>NUCLEOTIDE SEQUENCE [LARGE SCALE GENOMIC DNA]</scope>
    <source>
        <strain evidence="3 4">CNU_77-61</strain>
    </source>
</reference>
<dbReference type="AlphaFoldDB" id="A0AAE6UZ01"/>
<feature type="chain" id="PRO_5041995557" description="DUF3642 domain-containing protein" evidence="2">
    <location>
        <begin position="33"/>
        <end position="162"/>
    </location>
</feature>